<sequence>MSKFQQMMQQPAGRIGLTMGLVIGVIAAMMGEASKALLFVSFCRFLARSAHPKDKQP</sequence>
<protein>
    <submittedName>
        <fullName evidence="2">Uncharacterized protein</fullName>
    </submittedName>
</protein>
<keyword evidence="1" id="KW-0472">Membrane</keyword>
<name>A0A402A221_9CHLR</name>
<accession>A0A402A221</accession>
<evidence type="ECO:0000313" key="3">
    <source>
        <dbReference type="Proteomes" id="UP000287352"/>
    </source>
</evidence>
<evidence type="ECO:0000256" key="1">
    <source>
        <dbReference type="SAM" id="Phobius"/>
    </source>
</evidence>
<proteinExistence type="predicted"/>
<dbReference type="EMBL" id="BIFR01000001">
    <property type="protein sequence ID" value="GCE13102.1"/>
    <property type="molecule type" value="Genomic_DNA"/>
</dbReference>
<comment type="caution">
    <text evidence="2">The sequence shown here is derived from an EMBL/GenBank/DDBJ whole genome shotgun (WGS) entry which is preliminary data.</text>
</comment>
<reference evidence="3" key="1">
    <citation type="submission" date="2018-12" db="EMBL/GenBank/DDBJ databases">
        <title>Tengunoibacter tsumagoiensis gen. nov., sp. nov., Dictyobacter kobayashii sp. nov., D. alpinus sp. nov., and D. joshuensis sp. nov. and description of Dictyobacteraceae fam. nov. within the order Ktedonobacterales isolated from Tengu-no-mugimeshi.</title>
        <authorList>
            <person name="Wang C.M."/>
            <person name="Zheng Y."/>
            <person name="Sakai Y."/>
            <person name="Toyoda A."/>
            <person name="Minakuchi Y."/>
            <person name="Abe K."/>
            <person name="Yokota A."/>
            <person name="Yabe S."/>
        </authorList>
    </citation>
    <scope>NUCLEOTIDE SEQUENCE [LARGE SCALE GENOMIC DNA]</scope>
    <source>
        <strain evidence="3">Uno3</strain>
    </source>
</reference>
<gene>
    <name evidence="2" type="ORF">KTT_29610</name>
</gene>
<keyword evidence="1" id="KW-0812">Transmembrane</keyword>
<dbReference type="AlphaFoldDB" id="A0A402A221"/>
<evidence type="ECO:0000313" key="2">
    <source>
        <dbReference type="EMBL" id="GCE13102.1"/>
    </source>
</evidence>
<dbReference type="RefSeq" id="WP_161975513.1">
    <property type="nucleotide sequence ID" value="NZ_BIFR01000001.1"/>
</dbReference>
<organism evidence="2 3">
    <name type="scientific">Tengunoibacter tsumagoiensis</name>
    <dbReference type="NCBI Taxonomy" id="2014871"/>
    <lineage>
        <taxon>Bacteria</taxon>
        <taxon>Bacillati</taxon>
        <taxon>Chloroflexota</taxon>
        <taxon>Ktedonobacteria</taxon>
        <taxon>Ktedonobacterales</taxon>
        <taxon>Dictyobacteraceae</taxon>
        <taxon>Tengunoibacter</taxon>
    </lineage>
</organism>
<dbReference type="Proteomes" id="UP000287352">
    <property type="component" value="Unassembled WGS sequence"/>
</dbReference>
<keyword evidence="1" id="KW-1133">Transmembrane helix</keyword>
<keyword evidence="3" id="KW-1185">Reference proteome</keyword>
<feature type="transmembrane region" description="Helical" evidence="1">
    <location>
        <begin position="12"/>
        <end position="31"/>
    </location>
</feature>